<protein>
    <recommendedName>
        <fullName evidence="3">GGDEF domain-containing protein</fullName>
    </recommendedName>
</protein>
<name>A0ABY7SPH6_9RHOB</name>
<proteinExistence type="predicted"/>
<accession>A0ABY7SPH6</accession>
<sequence length="183" mass="20594">MRTVHNQAGIEEIEQERALVGTYIDRVYNPEKIGWVLEAREGFDEHARGAWHLLIPVKEGYGVDSWIQPKRYGVALAAGMIDKLEIAFPDLPCVVFRASGDEFFFLKLGGKSKDQFFEEIGRIADLARKCQRESKADGAAFRYYVNMQVANHLRRRKLLSATKSALPALSALLGGIVDLRDLV</sequence>
<dbReference type="Proteomes" id="UP001219349">
    <property type="component" value="Chromosome"/>
</dbReference>
<dbReference type="RefSeq" id="WP_271886843.1">
    <property type="nucleotide sequence ID" value="NZ_CP067136.1"/>
</dbReference>
<evidence type="ECO:0000313" key="1">
    <source>
        <dbReference type="EMBL" id="WCR08799.1"/>
    </source>
</evidence>
<evidence type="ECO:0008006" key="3">
    <source>
        <dbReference type="Google" id="ProtNLM"/>
    </source>
</evidence>
<organism evidence="1 2">
    <name type="scientific">Paracoccus fistulariae</name>
    <dbReference type="NCBI Taxonomy" id="658446"/>
    <lineage>
        <taxon>Bacteria</taxon>
        <taxon>Pseudomonadati</taxon>
        <taxon>Pseudomonadota</taxon>
        <taxon>Alphaproteobacteria</taxon>
        <taxon>Rhodobacterales</taxon>
        <taxon>Paracoccaceae</taxon>
        <taxon>Paracoccus</taxon>
    </lineage>
</organism>
<evidence type="ECO:0000313" key="2">
    <source>
        <dbReference type="Proteomes" id="UP001219349"/>
    </source>
</evidence>
<reference evidence="1 2" key="1">
    <citation type="submission" date="2021-01" db="EMBL/GenBank/DDBJ databases">
        <title>Biogeographic distribution of Paracoccus.</title>
        <authorList>
            <person name="Hollensteiner J."/>
            <person name="Leineberger J."/>
            <person name="Brinkhoff T."/>
            <person name="Daniel R."/>
        </authorList>
    </citation>
    <scope>NUCLEOTIDE SEQUENCE [LARGE SCALE GENOMIC DNA]</scope>
    <source>
        <strain evidence="1 2">KCTC 22803</strain>
    </source>
</reference>
<gene>
    <name evidence="1" type="ORF">JHX87_08410</name>
</gene>
<dbReference type="EMBL" id="CP067136">
    <property type="protein sequence ID" value="WCR08799.1"/>
    <property type="molecule type" value="Genomic_DNA"/>
</dbReference>
<keyword evidence="2" id="KW-1185">Reference proteome</keyword>